<gene>
    <name evidence="7" type="ORF">ACFSCZ_18020</name>
</gene>
<dbReference type="CDD" id="cd00609">
    <property type="entry name" value="AAT_like"/>
    <property type="match status" value="1"/>
</dbReference>
<dbReference type="GO" id="GO:0004400">
    <property type="term" value="F:histidinol-phosphate transaminase activity"/>
    <property type="evidence" value="ECO:0007669"/>
    <property type="project" value="UniProtKB-EC"/>
</dbReference>
<dbReference type="RefSeq" id="WP_380775964.1">
    <property type="nucleotide sequence ID" value="NZ_JBHUEO010000113.1"/>
</dbReference>
<dbReference type="Gene3D" id="3.90.1150.10">
    <property type="entry name" value="Aspartate Aminotransferase, domain 1"/>
    <property type="match status" value="1"/>
</dbReference>
<dbReference type="InterPro" id="IPR015422">
    <property type="entry name" value="PyrdxlP-dep_Trfase_small"/>
</dbReference>
<evidence type="ECO:0000313" key="8">
    <source>
        <dbReference type="Proteomes" id="UP001597301"/>
    </source>
</evidence>
<accession>A0ABW4KM48</accession>
<dbReference type="Gene3D" id="3.40.640.10">
    <property type="entry name" value="Type I PLP-dependent aspartate aminotransferase-like (Major domain)"/>
    <property type="match status" value="1"/>
</dbReference>
<dbReference type="Proteomes" id="UP001597301">
    <property type="component" value="Unassembled WGS sequence"/>
</dbReference>
<keyword evidence="8" id="KW-1185">Reference proteome</keyword>
<protein>
    <recommendedName>
        <fullName evidence="5">Aminotransferase</fullName>
        <ecNumber evidence="5">2.6.1.-</ecNumber>
    </recommendedName>
</protein>
<comment type="caution">
    <text evidence="7">The sequence shown here is derived from an EMBL/GenBank/DDBJ whole genome shotgun (WGS) entry which is preliminary data.</text>
</comment>
<evidence type="ECO:0000256" key="5">
    <source>
        <dbReference type="RuleBase" id="RU000481"/>
    </source>
</evidence>
<dbReference type="SUPFAM" id="SSF53383">
    <property type="entry name" value="PLP-dependent transferases"/>
    <property type="match status" value="1"/>
</dbReference>
<sequence>MQVENKRVSNFDIKHHFLEHIDSVLPYRKSDYRKVINLSSNELRNEKVTDLFKEFILKKSVSDIFAYPYPHDVEKKVAQHFGLPAESVLLSAGSDDAIKTIIQALAGKTKKMIIQTPNYENYTVYGQLNNIQITPIEWYFDSDSFLQDLLTTIKASSQSLVVVTTPNGWTGRSLRFEELEKIVHLSKIHGHLVCVDLAYMSFSKLDYIPLLQEYSNLVFVYSFSKSMGLAGFRIGAVFSNERIISYLKKWRTNNPINRFALEFLDYCINRIEIIEKMQHELIEARTKWEKNIVSLNMGVKPAKTETNFLLLQAQNTLICNQIIEWLYQHKIVVRSFPGDRHLKTAFRMTVPGAHESEKVLNCFREFKIERS</sequence>
<keyword evidence="2 5" id="KW-0032">Aminotransferase</keyword>
<dbReference type="PANTHER" id="PTHR42885:SF2">
    <property type="entry name" value="HISTIDINOL-PHOSPHATE AMINOTRANSFERASE"/>
    <property type="match status" value="1"/>
</dbReference>
<dbReference type="InterPro" id="IPR015424">
    <property type="entry name" value="PyrdxlP-dep_Trfase"/>
</dbReference>
<dbReference type="EMBL" id="JBHUEO010000113">
    <property type="protein sequence ID" value="MFD1708573.1"/>
    <property type="molecule type" value="Genomic_DNA"/>
</dbReference>
<evidence type="ECO:0000259" key="6">
    <source>
        <dbReference type="Pfam" id="PF00155"/>
    </source>
</evidence>
<comment type="similarity">
    <text evidence="5">Belongs to the class-I pyridoxal-phosphate-dependent aminotransferase family.</text>
</comment>
<feature type="domain" description="Aminotransferase class I/classII large" evidence="6">
    <location>
        <begin position="34"/>
        <end position="358"/>
    </location>
</feature>
<dbReference type="PROSITE" id="PS00105">
    <property type="entry name" value="AA_TRANSFER_CLASS_1"/>
    <property type="match status" value="1"/>
</dbReference>
<evidence type="ECO:0000256" key="4">
    <source>
        <dbReference type="ARBA" id="ARBA00022898"/>
    </source>
</evidence>
<dbReference type="InterPro" id="IPR004839">
    <property type="entry name" value="Aminotransferase_I/II_large"/>
</dbReference>
<proteinExistence type="inferred from homology"/>
<evidence type="ECO:0000256" key="2">
    <source>
        <dbReference type="ARBA" id="ARBA00022576"/>
    </source>
</evidence>
<evidence type="ECO:0000313" key="7">
    <source>
        <dbReference type="EMBL" id="MFD1708573.1"/>
    </source>
</evidence>
<evidence type="ECO:0000256" key="3">
    <source>
        <dbReference type="ARBA" id="ARBA00022679"/>
    </source>
</evidence>
<reference evidence="8" key="1">
    <citation type="journal article" date="2019" name="Int. J. Syst. Evol. Microbiol.">
        <title>The Global Catalogue of Microorganisms (GCM) 10K type strain sequencing project: providing services to taxonomists for standard genome sequencing and annotation.</title>
        <authorList>
            <consortium name="The Broad Institute Genomics Platform"/>
            <consortium name="The Broad Institute Genome Sequencing Center for Infectious Disease"/>
            <person name="Wu L."/>
            <person name="Ma J."/>
        </authorList>
    </citation>
    <scope>NUCLEOTIDE SEQUENCE [LARGE SCALE GENOMIC DNA]</scope>
    <source>
        <strain evidence="8">CGMCC 1.12295</strain>
    </source>
</reference>
<keyword evidence="3 5" id="KW-0808">Transferase</keyword>
<comment type="cofactor">
    <cofactor evidence="1 5">
        <name>pyridoxal 5'-phosphate</name>
        <dbReference type="ChEBI" id="CHEBI:597326"/>
    </cofactor>
</comment>
<dbReference type="PANTHER" id="PTHR42885">
    <property type="entry name" value="HISTIDINOL-PHOSPHATE AMINOTRANSFERASE-RELATED"/>
    <property type="match status" value="1"/>
</dbReference>
<organism evidence="7 8">
    <name type="scientific">Siminovitchia sediminis</name>
    <dbReference type="NCBI Taxonomy" id="1274353"/>
    <lineage>
        <taxon>Bacteria</taxon>
        <taxon>Bacillati</taxon>
        <taxon>Bacillota</taxon>
        <taxon>Bacilli</taxon>
        <taxon>Bacillales</taxon>
        <taxon>Bacillaceae</taxon>
        <taxon>Siminovitchia</taxon>
    </lineage>
</organism>
<evidence type="ECO:0000256" key="1">
    <source>
        <dbReference type="ARBA" id="ARBA00001933"/>
    </source>
</evidence>
<keyword evidence="4" id="KW-0663">Pyridoxal phosphate</keyword>
<dbReference type="Pfam" id="PF00155">
    <property type="entry name" value="Aminotran_1_2"/>
    <property type="match status" value="1"/>
</dbReference>
<dbReference type="EC" id="2.6.1.-" evidence="5"/>
<dbReference type="InterPro" id="IPR004838">
    <property type="entry name" value="NHTrfase_class1_PyrdxlP-BS"/>
</dbReference>
<dbReference type="InterPro" id="IPR015421">
    <property type="entry name" value="PyrdxlP-dep_Trfase_major"/>
</dbReference>
<name>A0ABW4KM48_9BACI</name>